<dbReference type="OrthoDB" id="5238261at2759"/>
<evidence type="ECO:0000313" key="3">
    <source>
        <dbReference type="Proteomes" id="UP000241462"/>
    </source>
</evidence>
<evidence type="ECO:0000313" key="2">
    <source>
        <dbReference type="EMBL" id="PSR76756.1"/>
    </source>
</evidence>
<dbReference type="EMBL" id="KZ678695">
    <property type="protein sequence ID" value="PSR76756.1"/>
    <property type="molecule type" value="Genomic_DNA"/>
</dbReference>
<sequence>MGIIQRRSARQAERSVAAPTSEATHMSNREGIDRRRTFAPPAPASTDEKIQTLLKLPGFCWEEDLHWIFPRDNRHILRMLGVEIISDGISWRPADDQRLCTARVADMIEICNDEWLDNWQECDMSADFWEAATERLVCFKKWWGHMAPNSQHVYKIVMTYAGRCDPKGCGEIKDEGDWGFSVGDLTWGDRKAEIDLDWRAKSWDYDRA</sequence>
<dbReference type="Proteomes" id="UP000241462">
    <property type="component" value="Unassembled WGS sequence"/>
</dbReference>
<evidence type="ECO:0000256" key="1">
    <source>
        <dbReference type="SAM" id="MobiDB-lite"/>
    </source>
</evidence>
<dbReference type="InParanoid" id="A0A2T2ZTZ9"/>
<proteinExistence type="predicted"/>
<dbReference type="AlphaFoldDB" id="A0A2T2ZTZ9"/>
<name>A0A2T2ZTZ9_9PEZI</name>
<reference evidence="2 3" key="1">
    <citation type="journal article" date="2018" name="Mycol. Prog.">
        <title>Coniella lustricola, a new species from submerged detritus.</title>
        <authorList>
            <person name="Raudabaugh D.B."/>
            <person name="Iturriaga T."/>
            <person name="Carver A."/>
            <person name="Mondo S."/>
            <person name="Pangilinan J."/>
            <person name="Lipzen A."/>
            <person name="He G."/>
            <person name="Amirebrahimi M."/>
            <person name="Grigoriev I.V."/>
            <person name="Miller A.N."/>
        </authorList>
    </citation>
    <scope>NUCLEOTIDE SEQUENCE [LARGE SCALE GENOMIC DNA]</scope>
    <source>
        <strain evidence="2 3">B22-T-1</strain>
    </source>
</reference>
<protein>
    <submittedName>
        <fullName evidence="2">Uncharacterized protein</fullName>
    </submittedName>
</protein>
<feature type="region of interest" description="Disordered" evidence="1">
    <location>
        <begin position="1"/>
        <end position="45"/>
    </location>
</feature>
<feature type="compositionally biased region" description="Basic and acidic residues" evidence="1">
    <location>
        <begin position="27"/>
        <end position="36"/>
    </location>
</feature>
<organism evidence="2 3">
    <name type="scientific">Coniella lustricola</name>
    <dbReference type="NCBI Taxonomy" id="2025994"/>
    <lineage>
        <taxon>Eukaryota</taxon>
        <taxon>Fungi</taxon>
        <taxon>Dikarya</taxon>
        <taxon>Ascomycota</taxon>
        <taxon>Pezizomycotina</taxon>
        <taxon>Sordariomycetes</taxon>
        <taxon>Sordariomycetidae</taxon>
        <taxon>Diaporthales</taxon>
        <taxon>Schizoparmaceae</taxon>
        <taxon>Coniella</taxon>
    </lineage>
</organism>
<keyword evidence="3" id="KW-1185">Reference proteome</keyword>
<gene>
    <name evidence="2" type="ORF">BD289DRAFT_168851</name>
</gene>
<accession>A0A2T2ZTZ9</accession>